<accession>A0ABR4BF29</accession>
<evidence type="ECO:0000313" key="3">
    <source>
        <dbReference type="Proteomes" id="UP001590951"/>
    </source>
</evidence>
<organism evidence="2 3">
    <name type="scientific">Lepraria finkii</name>
    <dbReference type="NCBI Taxonomy" id="1340010"/>
    <lineage>
        <taxon>Eukaryota</taxon>
        <taxon>Fungi</taxon>
        <taxon>Dikarya</taxon>
        <taxon>Ascomycota</taxon>
        <taxon>Pezizomycotina</taxon>
        <taxon>Lecanoromycetes</taxon>
        <taxon>OSLEUM clade</taxon>
        <taxon>Lecanoromycetidae</taxon>
        <taxon>Lecanorales</taxon>
        <taxon>Lecanorineae</taxon>
        <taxon>Stereocaulaceae</taxon>
        <taxon>Lepraria</taxon>
    </lineage>
</organism>
<evidence type="ECO:0000313" key="2">
    <source>
        <dbReference type="EMBL" id="KAL2055456.1"/>
    </source>
</evidence>
<protein>
    <recommendedName>
        <fullName evidence="1">Carboxylesterase type B domain-containing protein</fullName>
    </recommendedName>
</protein>
<dbReference type="Pfam" id="PF00135">
    <property type="entry name" value="COesterase"/>
    <property type="match status" value="1"/>
</dbReference>
<comment type="caution">
    <text evidence="2">The sequence shown here is derived from an EMBL/GenBank/DDBJ whole genome shotgun (WGS) entry which is preliminary data.</text>
</comment>
<reference evidence="2 3" key="1">
    <citation type="submission" date="2024-09" db="EMBL/GenBank/DDBJ databases">
        <title>Rethinking Asexuality: The Enigmatic Case of Functional Sexual Genes in Lepraria (Stereocaulaceae).</title>
        <authorList>
            <person name="Doellman M."/>
            <person name="Sun Y."/>
            <person name="Barcenas-Pena A."/>
            <person name="Lumbsch H.T."/>
            <person name="Grewe F."/>
        </authorList>
    </citation>
    <scope>NUCLEOTIDE SEQUENCE [LARGE SCALE GENOMIC DNA]</scope>
    <source>
        <strain evidence="2 3">Grewe 0041</strain>
    </source>
</reference>
<keyword evidence="3" id="KW-1185">Reference proteome</keyword>
<dbReference type="SUPFAM" id="SSF53474">
    <property type="entry name" value="alpha/beta-Hydrolases"/>
    <property type="match status" value="1"/>
</dbReference>
<name>A0ABR4BF29_9LECA</name>
<dbReference type="PANTHER" id="PTHR11559">
    <property type="entry name" value="CARBOXYLESTERASE"/>
    <property type="match status" value="1"/>
</dbReference>
<evidence type="ECO:0000259" key="1">
    <source>
        <dbReference type="Pfam" id="PF00135"/>
    </source>
</evidence>
<dbReference type="InterPro" id="IPR029058">
    <property type="entry name" value="AB_hydrolase_fold"/>
</dbReference>
<dbReference type="EMBL" id="JBHFEH010000011">
    <property type="protein sequence ID" value="KAL2055456.1"/>
    <property type="molecule type" value="Genomic_DNA"/>
</dbReference>
<gene>
    <name evidence="2" type="ORF">ABVK25_004264</name>
</gene>
<sequence>MALNYRLGAFRWSGGLSLQSDSTANASLLDQRFALEWVQQNIKSFGGDRKEVTLTGESSRAFTFVQEARALSSEELRVANYVQVSSSQWDSFTYALVVDGTYVPNQPIRLLLDGNFHKDVHIMQGHNSDEGLIFNPSYAQTTSGYDTFVSTLLNSTDIEQVTQNLYPPIFDGSYGYENNIQRPP</sequence>
<dbReference type="Gene3D" id="3.40.50.1820">
    <property type="entry name" value="alpha/beta hydrolase"/>
    <property type="match status" value="2"/>
</dbReference>
<dbReference type="Proteomes" id="UP001590951">
    <property type="component" value="Unassembled WGS sequence"/>
</dbReference>
<dbReference type="InterPro" id="IPR050309">
    <property type="entry name" value="Type-B_Carboxylest/Lipase"/>
</dbReference>
<feature type="domain" description="Carboxylesterase type B" evidence="1">
    <location>
        <begin position="3"/>
        <end position="59"/>
    </location>
</feature>
<dbReference type="InterPro" id="IPR002018">
    <property type="entry name" value="CarbesteraseB"/>
</dbReference>
<proteinExistence type="predicted"/>